<evidence type="ECO:0000259" key="3">
    <source>
        <dbReference type="PROSITE" id="PS51000"/>
    </source>
</evidence>
<dbReference type="InterPro" id="IPR014036">
    <property type="entry name" value="DeoR-like_C"/>
</dbReference>
<dbReference type="Pfam" id="PF00455">
    <property type="entry name" value="DeoRC"/>
    <property type="match status" value="1"/>
</dbReference>
<dbReference type="InterPro" id="IPR037171">
    <property type="entry name" value="NagB/RpiA_transferase-like"/>
</dbReference>
<accession>A0ABU4W813</accession>
<keyword evidence="1" id="KW-0805">Transcription regulation</keyword>
<protein>
    <submittedName>
        <fullName evidence="4">DeoR/GlpR family DNA-binding transcription regulator</fullName>
    </submittedName>
</protein>
<comment type="caution">
    <text evidence="4">The sequence shown here is derived from an EMBL/GenBank/DDBJ whole genome shotgun (WGS) entry which is preliminary data.</text>
</comment>
<evidence type="ECO:0000313" key="4">
    <source>
        <dbReference type="EMBL" id="MDX8335639.1"/>
    </source>
</evidence>
<organism evidence="4 5">
    <name type="scientific">Candidatus Cetobacterium colombiensis</name>
    <dbReference type="NCBI Taxonomy" id="3073100"/>
    <lineage>
        <taxon>Bacteria</taxon>
        <taxon>Fusobacteriati</taxon>
        <taxon>Fusobacteriota</taxon>
        <taxon>Fusobacteriia</taxon>
        <taxon>Fusobacteriales</taxon>
        <taxon>Fusobacteriaceae</taxon>
        <taxon>Cetobacterium</taxon>
    </lineage>
</organism>
<proteinExistence type="predicted"/>
<keyword evidence="5" id="KW-1185">Reference proteome</keyword>
<dbReference type="SUPFAM" id="SSF46785">
    <property type="entry name" value="Winged helix' DNA-binding domain"/>
    <property type="match status" value="1"/>
</dbReference>
<keyword evidence="4" id="KW-0238">DNA-binding</keyword>
<dbReference type="PANTHER" id="PTHR30363">
    <property type="entry name" value="HTH-TYPE TRANSCRIPTIONAL REGULATOR SRLR-RELATED"/>
    <property type="match status" value="1"/>
</dbReference>
<name>A0ABU4W813_9FUSO</name>
<dbReference type="InterPro" id="IPR001034">
    <property type="entry name" value="DeoR_HTH"/>
</dbReference>
<dbReference type="Gene3D" id="1.10.10.10">
    <property type="entry name" value="Winged helix-like DNA-binding domain superfamily/Winged helix DNA-binding domain"/>
    <property type="match status" value="1"/>
</dbReference>
<reference evidence="5" key="1">
    <citation type="submission" date="2023-07" db="EMBL/GenBank/DDBJ databases">
        <authorList>
            <person name="Colorado M.A."/>
            <person name="Villamil L.M."/>
            <person name="Melo J.F."/>
            <person name="Rodriguez J.A."/>
            <person name="Ruiz R.Y."/>
        </authorList>
    </citation>
    <scope>NUCLEOTIDE SEQUENCE [LARGE SCALE GENOMIC DNA]</scope>
    <source>
        <strain evidence="5">C33</strain>
    </source>
</reference>
<dbReference type="InterPro" id="IPR036390">
    <property type="entry name" value="WH_DNA-bd_sf"/>
</dbReference>
<dbReference type="PROSITE" id="PS51000">
    <property type="entry name" value="HTH_DEOR_2"/>
    <property type="match status" value="1"/>
</dbReference>
<evidence type="ECO:0000313" key="5">
    <source>
        <dbReference type="Proteomes" id="UP001279681"/>
    </source>
</evidence>
<dbReference type="PRINTS" id="PR00037">
    <property type="entry name" value="HTHLACR"/>
</dbReference>
<dbReference type="InterPro" id="IPR036388">
    <property type="entry name" value="WH-like_DNA-bd_sf"/>
</dbReference>
<dbReference type="Pfam" id="PF08220">
    <property type="entry name" value="HTH_DeoR"/>
    <property type="match status" value="1"/>
</dbReference>
<keyword evidence="2" id="KW-0804">Transcription</keyword>
<evidence type="ECO:0000256" key="2">
    <source>
        <dbReference type="ARBA" id="ARBA00023163"/>
    </source>
</evidence>
<feature type="domain" description="HTH deoR-type" evidence="3">
    <location>
        <begin position="3"/>
        <end position="58"/>
    </location>
</feature>
<dbReference type="GO" id="GO:0003677">
    <property type="term" value="F:DNA binding"/>
    <property type="evidence" value="ECO:0007669"/>
    <property type="project" value="UniProtKB-KW"/>
</dbReference>
<dbReference type="SMART" id="SM00420">
    <property type="entry name" value="HTH_DEOR"/>
    <property type="match status" value="1"/>
</dbReference>
<evidence type="ECO:0000256" key="1">
    <source>
        <dbReference type="ARBA" id="ARBA00023015"/>
    </source>
</evidence>
<gene>
    <name evidence="4" type="ORF">RFV38_03835</name>
</gene>
<dbReference type="RefSeq" id="WP_320313045.1">
    <property type="nucleotide sequence ID" value="NZ_JAVIKH010000003.1"/>
</dbReference>
<dbReference type="SMART" id="SM01134">
    <property type="entry name" value="DeoRC"/>
    <property type="match status" value="1"/>
</dbReference>
<dbReference type="InterPro" id="IPR050313">
    <property type="entry name" value="Carb_Metab_HTH_regulators"/>
</dbReference>
<dbReference type="SUPFAM" id="SSF100950">
    <property type="entry name" value="NagB/RpiA/CoA transferase-like"/>
    <property type="match status" value="1"/>
</dbReference>
<dbReference type="EMBL" id="JAVIKH010000003">
    <property type="protein sequence ID" value="MDX8335639.1"/>
    <property type="molecule type" value="Genomic_DNA"/>
</dbReference>
<dbReference type="Proteomes" id="UP001279681">
    <property type="component" value="Unassembled WGS sequence"/>
</dbReference>
<sequence length="254" mass="29119">MFVEERKQRILNILKQKEKVSVNELSNLFSVSKVIIRKDLCQMEEENLLTRTHGGAIFKKKIVNKSILKDINKDEFEKITFLAEKILNVIEENETIFLDESKISILAAALLQKKKMKISVISNSLEIQKILSENKDIQIISLGGVYDSKSNSFTGEIARDNLELFNIDKTFISVGGVNIDKMFLSTHSIDNGKFKNTAIKMGSKNYIIAENKQFFQDSIFNFSQLEPQMNIITDESLSKEIYNKLIEQQINVIK</sequence>
<dbReference type="PANTHER" id="PTHR30363:SF44">
    <property type="entry name" value="AGA OPERON TRANSCRIPTIONAL REPRESSOR-RELATED"/>
    <property type="match status" value="1"/>
</dbReference>